<organism evidence="2 3">
    <name type="scientific">Rhipicephalus sanguineus</name>
    <name type="common">Brown dog tick</name>
    <name type="synonym">Ixodes sanguineus</name>
    <dbReference type="NCBI Taxonomy" id="34632"/>
    <lineage>
        <taxon>Eukaryota</taxon>
        <taxon>Metazoa</taxon>
        <taxon>Ecdysozoa</taxon>
        <taxon>Arthropoda</taxon>
        <taxon>Chelicerata</taxon>
        <taxon>Arachnida</taxon>
        <taxon>Acari</taxon>
        <taxon>Parasitiformes</taxon>
        <taxon>Ixodida</taxon>
        <taxon>Ixodoidea</taxon>
        <taxon>Ixodidae</taxon>
        <taxon>Rhipicephalinae</taxon>
        <taxon>Rhipicephalus</taxon>
        <taxon>Rhipicephalus</taxon>
    </lineage>
</organism>
<feature type="region of interest" description="Disordered" evidence="1">
    <location>
        <begin position="141"/>
        <end position="163"/>
    </location>
</feature>
<dbReference type="Proteomes" id="UP000821837">
    <property type="component" value="Unassembled WGS sequence"/>
</dbReference>
<gene>
    <name evidence="2" type="ORF">HPB52_008871</name>
</gene>
<accession>A0A9D4SWT9</accession>
<dbReference type="EMBL" id="JABSTV010001250">
    <property type="protein sequence ID" value="KAH7956406.1"/>
    <property type="molecule type" value="Genomic_DNA"/>
</dbReference>
<dbReference type="AlphaFoldDB" id="A0A9D4SWT9"/>
<keyword evidence="3" id="KW-1185">Reference proteome</keyword>
<evidence type="ECO:0000256" key="1">
    <source>
        <dbReference type="SAM" id="MobiDB-lite"/>
    </source>
</evidence>
<comment type="caution">
    <text evidence="2">The sequence shown here is derived from an EMBL/GenBank/DDBJ whole genome shotgun (WGS) entry which is preliminary data.</text>
</comment>
<sequence length="163" mass="18594">MWYYIEGENIYERQKQKKNSLNSRRRAADQLAFLPADIWNNLCILAKADGSDSSCRMTLPFRKWSPFGNLCAQSRPTKLLLHQKTGDHRKFASARVVATEKLHQEAAALQERVAQVRPEIQGLASKVKRLEEDCARKSRQLDKLAQTAKDKAAAAQEKKEMIP</sequence>
<evidence type="ECO:0000313" key="2">
    <source>
        <dbReference type="EMBL" id="KAH7956406.1"/>
    </source>
</evidence>
<proteinExistence type="predicted"/>
<reference evidence="2" key="1">
    <citation type="journal article" date="2020" name="Cell">
        <title>Large-Scale Comparative Analyses of Tick Genomes Elucidate Their Genetic Diversity and Vector Capacities.</title>
        <authorList>
            <consortium name="Tick Genome and Microbiome Consortium (TIGMIC)"/>
            <person name="Jia N."/>
            <person name="Wang J."/>
            <person name="Shi W."/>
            <person name="Du L."/>
            <person name="Sun Y."/>
            <person name="Zhan W."/>
            <person name="Jiang J.F."/>
            <person name="Wang Q."/>
            <person name="Zhang B."/>
            <person name="Ji P."/>
            <person name="Bell-Sakyi L."/>
            <person name="Cui X.M."/>
            <person name="Yuan T.T."/>
            <person name="Jiang B.G."/>
            <person name="Yang W.F."/>
            <person name="Lam T.T."/>
            <person name="Chang Q.C."/>
            <person name="Ding S.J."/>
            <person name="Wang X.J."/>
            <person name="Zhu J.G."/>
            <person name="Ruan X.D."/>
            <person name="Zhao L."/>
            <person name="Wei J.T."/>
            <person name="Ye R.Z."/>
            <person name="Que T.C."/>
            <person name="Du C.H."/>
            <person name="Zhou Y.H."/>
            <person name="Cheng J.X."/>
            <person name="Dai P.F."/>
            <person name="Guo W.B."/>
            <person name="Han X.H."/>
            <person name="Huang E.J."/>
            <person name="Li L.F."/>
            <person name="Wei W."/>
            <person name="Gao Y.C."/>
            <person name="Liu J.Z."/>
            <person name="Shao H.Z."/>
            <person name="Wang X."/>
            <person name="Wang C.C."/>
            <person name="Yang T.C."/>
            <person name="Huo Q.B."/>
            <person name="Li W."/>
            <person name="Chen H.Y."/>
            <person name="Chen S.E."/>
            <person name="Zhou L.G."/>
            <person name="Ni X.B."/>
            <person name="Tian J.H."/>
            <person name="Sheng Y."/>
            <person name="Liu T."/>
            <person name="Pan Y.S."/>
            <person name="Xia L.Y."/>
            <person name="Li J."/>
            <person name="Zhao F."/>
            <person name="Cao W.C."/>
        </authorList>
    </citation>
    <scope>NUCLEOTIDE SEQUENCE</scope>
    <source>
        <strain evidence="2">Rsan-2018</strain>
    </source>
</reference>
<dbReference type="VEuPathDB" id="VectorBase:RSAN_032207"/>
<evidence type="ECO:0000313" key="3">
    <source>
        <dbReference type="Proteomes" id="UP000821837"/>
    </source>
</evidence>
<reference evidence="2" key="2">
    <citation type="submission" date="2021-09" db="EMBL/GenBank/DDBJ databases">
        <authorList>
            <person name="Jia N."/>
            <person name="Wang J."/>
            <person name="Shi W."/>
            <person name="Du L."/>
            <person name="Sun Y."/>
            <person name="Zhan W."/>
            <person name="Jiang J."/>
            <person name="Wang Q."/>
            <person name="Zhang B."/>
            <person name="Ji P."/>
            <person name="Sakyi L.B."/>
            <person name="Cui X."/>
            <person name="Yuan T."/>
            <person name="Jiang B."/>
            <person name="Yang W."/>
            <person name="Lam T.T.-Y."/>
            <person name="Chang Q."/>
            <person name="Ding S."/>
            <person name="Wang X."/>
            <person name="Zhu J."/>
            <person name="Ruan X."/>
            <person name="Zhao L."/>
            <person name="Wei J."/>
            <person name="Que T."/>
            <person name="Du C."/>
            <person name="Cheng J."/>
            <person name="Dai P."/>
            <person name="Han X."/>
            <person name="Huang E."/>
            <person name="Gao Y."/>
            <person name="Liu J."/>
            <person name="Shao H."/>
            <person name="Ye R."/>
            <person name="Li L."/>
            <person name="Wei W."/>
            <person name="Wang X."/>
            <person name="Wang C."/>
            <person name="Huo Q."/>
            <person name="Li W."/>
            <person name="Guo W."/>
            <person name="Chen H."/>
            <person name="Chen S."/>
            <person name="Zhou L."/>
            <person name="Zhou L."/>
            <person name="Ni X."/>
            <person name="Tian J."/>
            <person name="Zhou Y."/>
            <person name="Sheng Y."/>
            <person name="Liu T."/>
            <person name="Pan Y."/>
            <person name="Xia L."/>
            <person name="Li J."/>
            <person name="Zhao F."/>
            <person name="Cao W."/>
        </authorList>
    </citation>
    <scope>NUCLEOTIDE SEQUENCE</scope>
    <source>
        <strain evidence="2">Rsan-2018</strain>
        <tissue evidence="2">Larvae</tissue>
    </source>
</reference>
<protein>
    <submittedName>
        <fullName evidence="2">Uncharacterized protein</fullName>
    </submittedName>
</protein>
<name>A0A9D4SWT9_RHISA</name>